<feature type="chain" id="PRO_5041237692" evidence="1">
    <location>
        <begin position="25"/>
        <end position="92"/>
    </location>
</feature>
<gene>
    <name evidence="2" type="ORF">CYNAS_LOCUS1893</name>
</gene>
<evidence type="ECO:0000313" key="2">
    <source>
        <dbReference type="EMBL" id="CAJ0589910.1"/>
    </source>
</evidence>
<evidence type="ECO:0000313" key="3">
    <source>
        <dbReference type="Proteomes" id="UP001176961"/>
    </source>
</evidence>
<dbReference type="AlphaFoldDB" id="A0AA36DMR4"/>
<accession>A0AA36DMR4</accession>
<organism evidence="2 3">
    <name type="scientific">Cylicocyclus nassatus</name>
    <name type="common">Nematode worm</name>
    <dbReference type="NCBI Taxonomy" id="53992"/>
    <lineage>
        <taxon>Eukaryota</taxon>
        <taxon>Metazoa</taxon>
        <taxon>Ecdysozoa</taxon>
        <taxon>Nematoda</taxon>
        <taxon>Chromadorea</taxon>
        <taxon>Rhabditida</taxon>
        <taxon>Rhabditina</taxon>
        <taxon>Rhabditomorpha</taxon>
        <taxon>Strongyloidea</taxon>
        <taxon>Strongylidae</taxon>
        <taxon>Cylicocyclus</taxon>
    </lineage>
</organism>
<comment type="caution">
    <text evidence="2">The sequence shown here is derived from an EMBL/GenBank/DDBJ whole genome shotgun (WGS) entry which is preliminary data.</text>
</comment>
<protein>
    <submittedName>
        <fullName evidence="2">Uncharacterized protein</fullName>
    </submittedName>
</protein>
<dbReference type="Proteomes" id="UP001176961">
    <property type="component" value="Unassembled WGS sequence"/>
</dbReference>
<reference evidence="2" key="1">
    <citation type="submission" date="2023-07" db="EMBL/GenBank/DDBJ databases">
        <authorList>
            <consortium name="CYATHOMIX"/>
        </authorList>
    </citation>
    <scope>NUCLEOTIDE SEQUENCE</scope>
    <source>
        <strain evidence="2">N/A</strain>
    </source>
</reference>
<sequence length="92" mass="10406">MLPSGSDALRLLAFLVIAVSVANCLQRQARNSDGQVGRLYIGDLPYELVNQDLFGTPPADKHTVKRSDNRDILFDDSLPSLSNRFEWRFNRL</sequence>
<keyword evidence="3" id="KW-1185">Reference proteome</keyword>
<keyword evidence="1" id="KW-0732">Signal</keyword>
<evidence type="ECO:0000256" key="1">
    <source>
        <dbReference type="SAM" id="SignalP"/>
    </source>
</evidence>
<name>A0AA36DMR4_CYLNA</name>
<proteinExistence type="predicted"/>
<feature type="signal peptide" evidence="1">
    <location>
        <begin position="1"/>
        <end position="24"/>
    </location>
</feature>
<dbReference type="EMBL" id="CATQJL010000001">
    <property type="protein sequence ID" value="CAJ0589910.1"/>
    <property type="molecule type" value="Genomic_DNA"/>
</dbReference>